<feature type="non-terminal residue" evidence="10">
    <location>
        <position position="1"/>
    </location>
</feature>
<dbReference type="GO" id="GO:0005891">
    <property type="term" value="C:voltage-gated calcium channel complex"/>
    <property type="evidence" value="ECO:0007669"/>
    <property type="project" value="TreeGrafter"/>
</dbReference>
<evidence type="ECO:0000256" key="5">
    <source>
        <dbReference type="ARBA" id="ARBA00022989"/>
    </source>
</evidence>
<reference evidence="10 11" key="1">
    <citation type="submission" date="2014-04" db="EMBL/GenBank/DDBJ databases">
        <title>Genome evolution of avian class.</title>
        <authorList>
            <person name="Zhang G."/>
            <person name="Li C."/>
        </authorList>
    </citation>
    <scope>NUCLEOTIDE SEQUENCE [LARGE SCALE GENOMIC DNA]</scope>
    <source>
        <strain evidence="10">BGI_N320</strain>
    </source>
</reference>
<sequence length="271" mass="31130">VKSWADAFGGELYSIVTKYSGSLLLQKKYKDVEPTLKIKEVDGLELVKKFSEQMESMLRRKVEAVEMSLFMFHRVVVFRAVLEIVCLILSCCLSLFHCPHQQFDYYNSVLINEKDENDNYVELGDEFILEPNEHFNNLLVNTTYSDIQLPTNVYNKDPDILNGVYMSEALNPIFVDNFERDPTLTWQYFGSSTGFFRLYPGIKWLPDENGVISFDCRNRGWYIQAATSPKDIVIIVDVSGSMKGLRMTIAKHTIITILDTLGENDFVNIIA</sequence>
<evidence type="ECO:0000256" key="4">
    <source>
        <dbReference type="ARBA" id="ARBA00022837"/>
    </source>
</evidence>
<dbReference type="SUPFAM" id="SSF53300">
    <property type="entry name" value="vWA-like"/>
    <property type="match status" value="1"/>
</dbReference>
<name>A0A091GYX8_BUCRH</name>
<keyword evidence="7" id="KW-0325">Glycoprotein</keyword>
<protein>
    <submittedName>
        <fullName evidence="10">Voltage-dependent calcium channel subunit alpha-2/delta-4</fullName>
    </submittedName>
</protein>
<organism evidence="10 11">
    <name type="scientific">Buceros rhinoceros silvestris</name>
    <dbReference type="NCBI Taxonomy" id="175836"/>
    <lineage>
        <taxon>Eukaryota</taxon>
        <taxon>Metazoa</taxon>
        <taxon>Chordata</taxon>
        <taxon>Craniata</taxon>
        <taxon>Vertebrata</taxon>
        <taxon>Euteleostomi</taxon>
        <taxon>Archelosauria</taxon>
        <taxon>Archosauria</taxon>
        <taxon>Dinosauria</taxon>
        <taxon>Saurischia</taxon>
        <taxon>Theropoda</taxon>
        <taxon>Coelurosauria</taxon>
        <taxon>Aves</taxon>
        <taxon>Neognathae</taxon>
        <taxon>Neoaves</taxon>
        <taxon>Telluraves</taxon>
        <taxon>Coraciimorphae</taxon>
        <taxon>Bucerotiformes</taxon>
        <taxon>Bucerotidae</taxon>
        <taxon>Buceros</taxon>
    </lineage>
</organism>
<comment type="subcellular location">
    <subcellularLocation>
        <location evidence="1">Membrane</location>
        <topology evidence="1">Single-pass type I membrane protein</topology>
    </subcellularLocation>
</comment>
<feature type="non-terminal residue" evidence="10">
    <location>
        <position position="271"/>
    </location>
</feature>
<feature type="domain" description="VWA N-terminal" evidence="9">
    <location>
        <begin position="100"/>
        <end position="204"/>
    </location>
</feature>
<dbReference type="EMBL" id="KL514811">
    <property type="protein sequence ID" value="KFO87620.1"/>
    <property type="molecule type" value="Genomic_DNA"/>
</dbReference>
<dbReference type="InterPro" id="IPR036465">
    <property type="entry name" value="vWFA_dom_sf"/>
</dbReference>
<evidence type="ECO:0000313" key="11">
    <source>
        <dbReference type="Proteomes" id="UP000054064"/>
    </source>
</evidence>
<dbReference type="GO" id="GO:0005245">
    <property type="term" value="F:voltage-gated calcium channel activity"/>
    <property type="evidence" value="ECO:0007669"/>
    <property type="project" value="TreeGrafter"/>
</dbReference>
<evidence type="ECO:0000313" key="10">
    <source>
        <dbReference type="EMBL" id="KFO87620.1"/>
    </source>
</evidence>
<proteinExistence type="predicted"/>
<evidence type="ECO:0000256" key="7">
    <source>
        <dbReference type="ARBA" id="ARBA00023180"/>
    </source>
</evidence>
<dbReference type="AlphaFoldDB" id="A0A091GYX8"/>
<dbReference type="PANTHER" id="PTHR10166">
    <property type="entry name" value="VOLTAGE-DEPENDENT CALCIUM CHANNEL SUBUNIT ALPHA-2/DELTA-RELATED"/>
    <property type="match status" value="1"/>
</dbReference>
<keyword evidence="3" id="KW-0732">Signal</keyword>
<dbReference type="Proteomes" id="UP000054064">
    <property type="component" value="Unassembled WGS sequence"/>
</dbReference>
<evidence type="ECO:0000256" key="2">
    <source>
        <dbReference type="ARBA" id="ARBA00022692"/>
    </source>
</evidence>
<keyword evidence="5 8" id="KW-1133">Transmembrane helix</keyword>
<accession>A0A091GYX8</accession>
<evidence type="ECO:0000256" key="8">
    <source>
        <dbReference type="SAM" id="Phobius"/>
    </source>
</evidence>
<evidence type="ECO:0000259" key="9">
    <source>
        <dbReference type="Pfam" id="PF08399"/>
    </source>
</evidence>
<dbReference type="InterPro" id="IPR051173">
    <property type="entry name" value="Ca_channel_alpha-2/delta"/>
</dbReference>
<keyword evidence="6 8" id="KW-0472">Membrane</keyword>
<feature type="transmembrane region" description="Helical" evidence="8">
    <location>
        <begin position="76"/>
        <end position="96"/>
    </location>
</feature>
<keyword evidence="4" id="KW-0106">Calcium</keyword>
<keyword evidence="2 8" id="KW-0812">Transmembrane</keyword>
<keyword evidence="11" id="KW-1185">Reference proteome</keyword>
<evidence type="ECO:0000256" key="6">
    <source>
        <dbReference type="ARBA" id="ARBA00023136"/>
    </source>
</evidence>
<dbReference type="Gene3D" id="3.40.50.410">
    <property type="entry name" value="von Willebrand factor, type A domain"/>
    <property type="match status" value="1"/>
</dbReference>
<dbReference type="PANTHER" id="PTHR10166:SF59">
    <property type="entry name" value="VOLTAGE-DEPENDENT CALCIUM CHANNEL SUBUNIT ALPHA-2_DELTA-4"/>
    <property type="match status" value="1"/>
</dbReference>
<dbReference type="InterPro" id="IPR013608">
    <property type="entry name" value="VWA_N"/>
</dbReference>
<evidence type="ECO:0000256" key="1">
    <source>
        <dbReference type="ARBA" id="ARBA00004479"/>
    </source>
</evidence>
<evidence type="ECO:0000256" key="3">
    <source>
        <dbReference type="ARBA" id="ARBA00022729"/>
    </source>
</evidence>
<dbReference type="Pfam" id="PF08399">
    <property type="entry name" value="VWA_N"/>
    <property type="match status" value="1"/>
</dbReference>
<gene>
    <name evidence="10" type="ORF">N320_00114</name>
</gene>